<dbReference type="InterPro" id="IPR036188">
    <property type="entry name" value="FAD/NAD-bd_sf"/>
</dbReference>
<gene>
    <name evidence="3" type="ORF">BJG266_LOCUS11549</name>
    <name evidence="1" type="ORF">QVE165_LOCUS6610</name>
    <name evidence="2" type="ORF">QVE165_LOCUS7358</name>
</gene>
<name>A0A813WUQ5_9BILA</name>
<dbReference type="EMBL" id="CAJNOI010000042">
    <property type="protein sequence ID" value="CAF0921349.1"/>
    <property type="molecule type" value="Genomic_DNA"/>
</dbReference>
<protein>
    <submittedName>
        <fullName evidence="2">Uncharacterized protein</fullName>
    </submittedName>
</protein>
<reference evidence="2" key="1">
    <citation type="submission" date="2021-02" db="EMBL/GenBank/DDBJ databases">
        <authorList>
            <person name="Nowell W R."/>
        </authorList>
    </citation>
    <scope>NUCLEOTIDE SEQUENCE</scope>
</reference>
<dbReference type="Gene3D" id="3.50.50.60">
    <property type="entry name" value="FAD/NAD(P)-binding domain"/>
    <property type="match status" value="1"/>
</dbReference>
<keyword evidence="4" id="KW-1185">Reference proteome</keyword>
<evidence type="ECO:0000313" key="4">
    <source>
        <dbReference type="Proteomes" id="UP000663832"/>
    </source>
</evidence>
<dbReference type="OrthoDB" id="10051892at2759"/>
<proteinExistence type="predicted"/>
<organism evidence="2 4">
    <name type="scientific">Adineta steineri</name>
    <dbReference type="NCBI Taxonomy" id="433720"/>
    <lineage>
        <taxon>Eukaryota</taxon>
        <taxon>Metazoa</taxon>
        <taxon>Spiralia</taxon>
        <taxon>Gnathifera</taxon>
        <taxon>Rotifera</taxon>
        <taxon>Eurotatoria</taxon>
        <taxon>Bdelloidea</taxon>
        <taxon>Adinetida</taxon>
        <taxon>Adinetidae</taxon>
        <taxon>Adineta</taxon>
    </lineage>
</organism>
<dbReference type="Proteomes" id="UP000663832">
    <property type="component" value="Unassembled WGS sequence"/>
</dbReference>
<dbReference type="EMBL" id="CAJNOM010000031">
    <property type="protein sequence ID" value="CAF0860754.1"/>
    <property type="molecule type" value="Genomic_DNA"/>
</dbReference>
<sequence>MEKHDHAIIMGGSIAGMTTAAYLSKYFKRITIIESDDVLNDILMKSTPDELLEYRCNLKNANSLGRAGVSQSYQIHVLQGQGSKILFELFPNLKNKLLNIYGAKIASLNNEFRFAIGDVLLNTNLTEDLSWFCIDRFTLETVLRRELCLQYNNQQIQWLSNTKVTQLIVNQSTNSVHGVQYRSKLNSTEQIDMYADFIIDCTGRHTSSLKWLKQNFNLIIPTEQLHVGTGYVSFVGERFKTGNTQLDSISVGGHAVHAPHFNKGFLTTPIRQINTSDKNSLGLLSNFAVYCVNNEYPPNDSVENLLEWVKEYLPIDYYLILKSTNILSPLLPYRRAFDDRKYVELVGKNWPENYILLGDSMCVFNPKNGQGMTHACRQAKQLEKIFQENYQLKDISYIYNQQASSISEECWLGSITNDWAVPTLKLIKTDRNGLTKTYQRTNDSTLNCLQPKMPLFMQFLQWYTYWLIKCAEQSGELTTAFIHVVFQEKSPYSLLKPKFLCKILYTSIINSFYLAHKSRSTDY</sequence>
<dbReference type="SUPFAM" id="SSF51905">
    <property type="entry name" value="FAD/NAD(P)-binding domain"/>
    <property type="match status" value="1"/>
</dbReference>
<dbReference type="Proteomes" id="UP000663877">
    <property type="component" value="Unassembled WGS sequence"/>
</dbReference>
<dbReference type="AlphaFoldDB" id="A0A813WUQ5"/>
<accession>A0A813WUQ5</accession>
<evidence type="ECO:0000313" key="1">
    <source>
        <dbReference type="EMBL" id="CAF0846600.1"/>
    </source>
</evidence>
<comment type="caution">
    <text evidence="2">The sequence shown here is derived from an EMBL/GenBank/DDBJ whole genome shotgun (WGS) entry which is preliminary data.</text>
</comment>
<evidence type="ECO:0000313" key="3">
    <source>
        <dbReference type="EMBL" id="CAF0921349.1"/>
    </source>
</evidence>
<dbReference type="EMBL" id="CAJNOM010000027">
    <property type="protein sequence ID" value="CAF0846600.1"/>
    <property type="molecule type" value="Genomic_DNA"/>
</dbReference>
<evidence type="ECO:0000313" key="2">
    <source>
        <dbReference type="EMBL" id="CAF0860754.1"/>
    </source>
</evidence>